<dbReference type="Proteomes" id="UP000029055">
    <property type="component" value="Unassembled WGS sequence"/>
</dbReference>
<reference evidence="1 2" key="1">
    <citation type="submission" date="2014-03" db="EMBL/GenBank/DDBJ databases">
        <title>Genomics of Bifidobacteria.</title>
        <authorList>
            <person name="Ventura M."/>
            <person name="Milani C."/>
            <person name="Lugli G.A."/>
        </authorList>
    </citation>
    <scope>NUCLEOTIDE SEQUENCE [LARGE SCALE GENOMIC DNA]</scope>
    <source>
        <strain evidence="1 2">LMG 11597</strain>
    </source>
</reference>
<accession>A0A087E0H6</accession>
<evidence type="ECO:0000313" key="1">
    <source>
        <dbReference type="EMBL" id="KFJ01277.1"/>
    </source>
</evidence>
<keyword evidence="2" id="KW-1185">Reference proteome</keyword>
<dbReference type="OrthoDB" id="3239392at2"/>
<proteinExistence type="predicted"/>
<evidence type="ECO:0000313" key="2">
    <source>
        <dbReference type="Proteomes" id="UP000029055"/>
    </source>
</evidence>
<comment type="caution">
    <text evidence="1">The sequence shown here is derived from an EMBL/GenBank/DDBJ whole genome shotgun (WGS) entry which is preliminary data.</text>
</comment>
<dbReference type="eggNOG" id="ENOG503082I">
    <property type="taxonomic scope" value="Bacteria"/>
</dbReference>
<dbReference type="RefSeq" id="WP_024463504.1">
    <property type="nucleotide sequence ID" value="NZ_CP062939.1"/>
</dbReference>
<gene>
    <name evidence="1" type="ORF">BISU_1863</name>
</gene>
<dbReference type="EMBL" id="JGZR01000011">
    <property type="protein sequence ID" value="KFJ01277.1"/>
    <property type="molecule type" value="Genomic_DNA"/>
</dbReference>
<name>A0A087E0H6_9BIFI</name>
<dbReference type="AlphaFoldDB" id="A0A087E0H6"/>
<organism evidence="1 2">
    <name type="scientific">Bifidobacterium subtile</name>
    <dbReference type="NCBI Taxonomy" id="77635"/>
    <lineage>
        <taxon>Bacteria</taxon>
        <taxon>Bacillati</taxon>
        <taxon>Actinomycetota</taxon>
        <taxon>Actinomycetes</taxon>
        <taxon>Bifidobacteriales</taxon>
        <taxon>Bifidobacteriaceae</taxon>
        <taxon>Bifidobacterium</taxon>
    </lineage>
</organism>
<sequence>MSESMGHRHIRITRSSGLGVTRTEVEITTDELAEERIISPNLYSHDHSSQHVHDSGECFDTSCCDAREKALIRSLRAYLRPQIAPDCLITRLNQALDHYCEVNLPDRRSDAQ</sequence>
<dbReference type="STRING" id="77635.BISU_1863"/>
<protein>
    <submittedName>
        <fullName evidence="1">Uncharacterized protein</fullName>
    </submittedName>
</protein>